<dbReference type="STRING" id="50376.A0A517KY91"/>
<dbReference type="Proteomes" id="UP000316270">
    <property type="component" value="Chromosome 1"/>
</dbReference>
<dbReference type="GO" id="GO:0006694">
    <property type="term" value="P:steroid biosynthetic process"/>
    <property type="evidence" value="ECO:0007669"/>
    <property type="project" value="InterPro"/>
</dbReference>
<evidence type="ECO:0000313" key="5">
    <source>
        <dbReference type="EMBL" id="QDS68357.1"/>
    </source>
</evidence>
<protein>
    <recommendedName>
        <fullName evidence="4">3-beta hydroxysteroid dehydrogenase/isomerase domain-containing protein</fullName>
    </recommendedName>
</protein>
<dbReference type="AlphaFoldDB" id="A0A517KY91"/>
<keyword evidence="3" id="KW-0472">Membrane</keyword>
<accession>A0A517KY91</accession>
<dbReference type="OrthoDB" id="10058185at2759"/>
<dbReference type="PANTHER" id="PTHR43245">
    <property type="entry name" value="BIFUNCTIONAL POLYMYXIN RESISTANCE PROTEIN ARNA"/>
    <property type="match status" value="1"/>
</dbReference>
<evidence type="ECO:0000256" key="2">
    <source>
        <dbReference type="ARBA" id="ARBA00023002"/>
    </source>
</evidence>
<name>A0A517KY91_9PEZI</name>
<keyword evidence="3" id="KW-0812">Transmembrane</keyword>
<evidence type="ECO:0000256" key="3">
    <source>
        <dbReference type="SAM" id="Phobius"/>
    </source>
</evidence>
<keyword evidence="2" id="KW-0560">Oxidoreductase</keyword>
<comment type="similarity">
    <text evidence="1">Belongs to the 3-beta-HSD family.</text>
</comment>
<feature type="domain" description="3-beta hydroxysteroid dehydrogenase/isomerase" evidence="4">
    <location>
        <begin position="72"/>
        <end position="203"/>
    </location>
</feature>
<evidence type="ECO:0000256" key="1">
    <source>
        <dbReference type="ARBA" id="ARBA00009219"/>
    </source>
</evidence>
<dbReference type="InterPro" id="IPR050177">
    <property type="entry name" value="Lipid_A_modif_metabolic_enz"/>
</dbReference>
<reference evidence="5 6" key="1">
    <citation type="submission" date="2019-07" db="EMBL/GenBank/DDBJ databases">
        <title>Finished genome of Venturia effusa.</title>
        <authorList>
            <person name="Young C.A."/>
            <person name="Cox M.P."/>
            <person name="Ganley A.R.D."/>
            <person name="David W.J."/>
        </authorList>
    </citation>
    <scope>NUCLEOTIDE SEQUENCE [LARGE SCALE GENOMIC DNA]</scope>
    <source>
        <strain evidence="6">albino</strain>
    </source>
</reference>
<dbReference type="SUPFAM" id="SSF51735">
    <property type="entry name" value="NAD(P)-binding Rossmann-fold domains"/>
    <property type="match status" value="1"/>
</dbReference>
<sequence>MYALLGAAVVLAFVSLYLWHLNRVMAGIPDEVSRASPHRWTPEEIKATYAKLVKNPIDDRAHLPPKQERRYIVVGGSGLVGGCIILHLLARGQSPESIRLVDSRPPVRKDYLDNEAARKIQFCQTDITSNTSTNEAFDKPWPKSVAHLPLTVIHTAAVINASERAKSLLYRCLTVNLDGTINVLSAAKRSGADVFIGTSSGSVDMRPVDFWIPPWTKWPRRFVQTIGHVDTSAPLRPHEEYFGNYAVSKAAAEKAIIEANSPNLRTGVIRPTHGIYGHSTDHTLGTYMHMSKVPSWVSPIVQNFVYSKNVSVAHLQLEAALTLPTPSPKAAGKSYVITDPNPAISYGDMYTIIPTIANSSFELQKLPPIPIFLLSYLIEAYTLFQHALPASLGKLLPTLPPDIVQLQPTLFNIANCHLIADDSDARKSVEEGGLGYKGICTTLEAMCMQIREWNMEHADGEGTKEQRDTEQKLRGGMEVGDIGAVGLAMGANTIS</sequence>
<evidence type="ECO:0000313" key="6">
    <source>
        <dbReference type="Proteomes" id="UP000316270"/>
    </source>
</evidence>
<dbReference type="InterPro" id="IPR002225">
    <property type="entry name" value="3Beta_OHSteriod_DH/Estase"/>
</dbReference>
<keyword evidence="6" id="KW-1185">Reference proteome</keyword>
<dbReference type="PANTHER" id="PTHR43245:SF51">
    <property type="entry name" value="SHORT CHAIN DEHYDROGENASE_REDUCTASE FAMILY 42E, MEMBER 2"/>
    <property type="match status" value="1"/>
</dbReference>
<dbReference type="Pfam" id="PF01073">
    <property type="entry name" value="3Beta_HSD"/>
    <property type="match status" value="2"/>
</dbReference>
<dbReference type="EMBL" id="CP042185">
    <property type="protein sequence ID" value="QDS68357.1"/>
    <property type="molecule type" value="Genomic_DNA"/>
</dbReference>
<dbReference type="InterPro" id="IPR036291">
    <property type="entry name" value="NAD(P)-bd_dom_sf"/>
</dbReference>
<proteinExistence type="inferred from homology"/>
<feature type="domain" description="3-beta hydroxysteroid dehydrogenase/isomerase" evidence="4">
    <location>
        <begin position="241"/>
        <end position="351"/>
    </location>
</feature>
<evidence type="ECO:0000259" key="4">
    <source>
        <dbReference type="Pfam" id="PF01073"/>
    </source>
</evidence>
<keyword evidence="3" id="KW-1133">Transmembrane helix</keyword>
<organism evidence="5 6">
    <name type="scientific">Venturia effusa</name>
    <dbReference type="NCBI Taxonomy" id="50376"/>
    <lineage>
        <taxon>Eukaryota</taxon>
        <taxon>Fungi</taxon>
        <taxon>Dikarya</taxon>
        <taxon>Ascomycota</taxon>
        <taxon>Pezizomycotina</taxon>
        <taxon>Dothideomycetes</taxon>
        <taxon>Pleosporomycetidae</taxon>
        <taxon>Venturiales</taxon>
        <taxon>Venturiaceae</taxon>
        <taxon>Venturia</taxon>
    </lineage>
</organism>
<feature type="transmembrane region" description="Helical" evidence="3">
    <location>
        <begin position="71"/>
        <end position="90"/>
    </location>
</feature>
<dbReference type="GO" id="GO:0016616">
    <property type="term" value="F:oxidoreductase activity, acting on the CH-OH group of donors, NAD or NADP as acceptor"/>
    <property type="evidence" value="ECO:0007669"/>
    <property type="project" value="InterPro"/>
</dbReference>
<gene>
    <name evidence="5" type="ORF">FKW77_010723</name>
</gene>
<dbReference type="Gene3D" id="3.40.50.720">
    <property type="entry name" value="NAD(P)-binding Rossmann-like Domain"/>
    <property type="match status" value="1"/>
</dbReference>